<evidence type="ECO:0000313" key="2">
    <source>
        <dbReference type="EMBL" id="KAJ3086586.1"/>
    </source>
</evidence>
<dbReference type="PANTHER" id="PTHR34598">
    <property type="entry name" value="BLL6449 PROTEIN"/>
    <property type="match status" value="1"/>
</dbReference>
<dbReference type="Proteomes" id="UP001211907">
    <property type="component" value="Unassembled WGS sequence"/>
</dbReference>
<protein>
    <submittedName>
        <fullName evidence="2">Uncharacterized protein</fullName>
    </submittedName>
</protein>
<keyword evidence="3" id="KW-1185">Reference proteome</keyword>
<reference evidence="2" key="1">
    <citation type="submission" date="2020-05" db="EMBL/GenBank/DDBJ databases">
        <title>Phylogenomic resolution of chytrid fungi.</title>
        <authorList>
            <person name="Stajich J.E."/>
            <person name="Amses K."/>
            <person name="Simmons R."/>
            <person name="Seto K."/>
            <person name="Myers J."/>
            <person name="Bonds A."/>
            <person name="Quandt C.A."/>
            <person name="Barry K."/>
            <person name="Liu P."/>
            <person name="Grigoriev I."/>
            <person name="Longcore J.E."/>
            <person name="James T.Y."/>
        </authorList>
    </citation>
    <scope>NUCLEOTIDE SEQUENCE</scope>
    <source>
        <strain evidence="2">JEL0513</strain>
    </source>
</reference>
<name>A0AAD5X7P1_9FUNG</name>
<dbReference type="EMBL" id="JADGJH010004244">
    <property type="protein sequence ID" value="KAJ3086586.1"/>
    <property type="molecule type" value="Genomic_DNA"/>
</dbReference>
<dbReference type="AlphaFoldDB" id="A0AAD5X7P1"/>
<dbReference type="NCBIfam" id="NF041278">
    <property type="entry name" value="CmcJ_NvfI_EfuI"/>
    <property type="match status" value="1"/>
</dbReference>
<organism evidence="2 3">
    <name type="scientific">Physocladia obscura</name>
    <dbReference type="NCBI Taxonomy" id="109957"/>
    <lineage>
        <taxon>Eukaryota</taxon>
        <taxon>Fungi</taxon>
        <taxon>Fungi incertae sedis</taxon>
        <taxon>Chytridiomycota</taxon>
        <taxon>Chytridiomycota incertae sedis</taxon>
        <taxon>Chytridiomycetes</taxon>
        <taxon>Chytridiales</taxon>
        <taxon>Chytriomycetaceae</taxon>
        <taxon>Physocladia</taxon>
    </lineage>
</organism>
<dbReference type="InterPro" id="IPR044053">
    <property type="entry name" value="AsaB-like"/>
</dbReference>
<accession>A0AAD5X7P1</accession>
<comment type="caution">
    <text evidence="2">The sequence shown here is derived from an EMBL/GenBank/DDBJ whole genome shotgun (WGS) entry which is preliminary data.</text>
</comment>
<feature type="non-terminal residue" evidence="2">
    <location>
        <position position="256"/>
    </location>
</feature>
<evidence type="ECO:0000256" key="1">
    <source>
        <dbReference type="ARBA" id="ARBA00023604"/>
    </source>
</evidence>
<dbReference type="GO" id="GO:0016491">
    <property type="term" value="F:oxidoreductase activity"/>
    <property type="evidence" value="ECO:0007669"/>
    <property type="project" value="InterPro"/>
</dbReference>
<comment type="similarity">
    <text evidence="1">Belongs to the asaB hydroxylase/desaturase family.</text>
</comment>
<dbReference type="PANTHER" id="PTHR34598:SF3">
    <property type="entry name" value="OXIDOREDUCTASE AN1597"/>
    <property type="match status" value="1"/>
</dbReference>
<sequence>MAATDDGTTTGIINYISASVTAPYTYLYTPTNGDPVNNHTYEATNVEIAEIGGLSAEERRSRGFTTDEAGFEVVDGFDSGPADGAAWTDDAWITSAYYGHIDGFFRRAFGATQTAIFDHTVRRRRTPDTAHLPDTPDARKPVAVAHCDQSTRAGQNRVLRHLGAGVHEAMLAGRVRVRLVNVWRPLGHAAVDSPLAVADARSVAPGDWRVQELRYPTWSGETLLVAPNPAHRWYYYRAMPPDAAILLTCFDSMNPH</sequence>
<proteinExistence type="inferred from homology"/>
<evidence type="ECO:0000313" key="3">
    <source>
        <dbReference type="Proteomes" id="UP001211907"/>
    </source>
</evidence>
<gene>
    <name evidence="2" type="ORF">HK100_008655</name>
</gene>